<feature type="domain" description="Glycoside hydrolase family 31 TIM barrel" evidence="3">
    <location>
        <begin position="197"/>
        <end position="508"/>
    </location>
</feature>
<evidence type="ECO:0000259" key="3">
    <source>
        <dbReference type="Pfam" id="PF01055"/>
    </source>
</evidence>
<name>A0AAE3K402_9BACT</name>
<dbReference type="Pfam" id="PF01055">
    <property type="entry name" value="Glyco_hydro_31_2nd"/>
    <property type="match status" value="1"/>
</dbReference>
<comment type="similarity">
    <text evidence="1 2">Belongs to the glycosyl hydrolase 31 family.</text>
</comment>
<dbReference type="EMBL" id="JALEMU010000035">
    <property type="protein sequence ID" value="MCI5755058.1"/>
    <property type="molecule type" value="Genomic_DNA"/>
</dbReference>
<dbReference type="PANTHER" id="PTHR43863:SF2">
    <property type="entry name" value="MALTASE-GLUCOAMYLASE"/>
    <property type="match status" value="1"/>
</dbReference>
<evidence type="ECO:0000256" key="2">
    <source>
        <dbReference type="RuleBase" id="RU361185"/>
    </source>
</evidence>
<organism evidence="5 6">
    <name type="scientific">Candidatus Colimorpha enterica</name>
    <dbReference type="NCBI Taxonomy" id="3083063"/>
    <lineage>
        <taxon>Bacteria</taxon>
        <taxon>Pseudomonadati</taxon>
        <taxon>Bacteroidota</taxon>
        <taxon>Bacteroidia</taxon>
        <taxon>Bacteroidales</taxon>
        <taxon>Candidatus Colimorpha</taxon>
    </lineage>
</organism>
<dbReference type="InterPro" id="IPR000322">
    <property type="entry name" value="Glyco_hydro_31_TIM"/>
</dbReference>
<dbReference type="InterPro" id="IPR013780">
    <property type="entry name" value="Glyco_hydro_b"/>
</dbReference>
<sequence length="678" mass="75876">MIRIANGIYKMTFGTPEKFTPVSVLGTDPDNRGLSVLPDNKPPFCEDDIVFSRRKGAITLEIPLDPSEDVYGLGLMLKSFRQTGLKKKLRSNSDPTADTGDTHAPVPFYATTKGYGVLIDTARYLTFYCGNVKKKRPGAEKQVSAGTDRGHWWIKSGTGNMFVDIPSADGVDIYVFSGDSIKDAVARYNLFSGGGVFPPIWGLGVLYRAYMPGDAEHILGLAKELRDEKIPCDIFGLEPGWHTHAYSCTYDWNREKFPDPEGMLKKLHGMGYHVNLWEHAYVHPTSPIYNDMKDCSGDCFVWDGLVPDFATDKAKKVFSDRHKMLKEQGISGFKLDEADNSDFTANWGFPDFAAFPSGMDGEQMHTLIGALYQKTMLRPYEDSGERTFGQCRQSTALASSFPYVLYSDLYDHTDFVRGMASAAFSGIMWTPEVRFAESTEELLRRIEAAVVSPQTVLNCYQVPSPPWKQWDYEKNVRGVFLPDADIVTDAVRKILRFRMSLIPYLYTAFYRYYSEGVPVVRPLVMDYPGIPELKDVYDSYMIGDGLLAAPVIFGQGNRKTVYLPDGVWYNFNTGERICGGRYISEDIPLDVIPLFVKEGTLLPLAEPLEHIPENAVFDVTLKAYGEGECSCTLICDDGHTNAYRAGDISEVTLTVSGENVTSDHDHPGYRICAVERIK</sequence>
<evidence type="ECO:0000313" key="6">
    <source>
        <dbReference type="Proteomes" id="UP001139365"/>
    </source>
</evidence>
<dbReference type="GO" id="GO:0030246">
    <property type="term" value="F:carbohydrate binding"/>
    <property type="evidence" value="ECO:0007669"/>
    <property type="project" value="InterPro"/>
</dbReference>
<dbReference type="InterPro" id="IPR048395">
    <property type="entry name" value="Glyco_hydro_31_C"/>
</dbReference>
<reference evidence="5 6" key="1">
    <citation type="submission" date="2022-03" db="EMBL/GenBank/DDBJ databases">
        <title>Metagenome-assembled genomes from swine fecal metagenomes.</title>
        <authorList>
            <person name="Holman D.B."/>
            <person name="Kommadath A."/>
        </authorList>
    </citation>
    <scope>NUCLEOTIDE SEQUENCE [LARGE SCALE GENOMIC DNA]</scope>
    <source>
        <strain evidence="5">SUG147</strain>
    </source>
</reference>
<dbReference type="GO" id="GO:0004553">
    <property type="term" value="F:hydrolase activity, hydrolyzing O-glycosyl compounds"/>
    <property type="evidence" value="ECO:0007669"/>
    <property type="project" value="InterPro"/>
</dbReference>
<proteinExistence type="inferred from homology"/>
<dbReference type="AlphaFoldDB" id="A0AAE3K402"/>
<dbReference type="CDD" id="cd14752">
    <property type="entry name" value="GH31_N"/>
    <property type="match status" value="1"/>
</dbReference>
<comment type="caution">
    <text evidence="5">The sequence shown here is derived from an EMBL/GenBank/DDBJ whole genome shotgun (WGS) entry which is preliminary data.</text>
</comment>
<feature type="domain" description="Glycosyl hydrolase family 31 C-terminal" evidence="4">
    <location>
        <begin position="516"/>
        <end position="601"/>
    </location>
</feature>
<protein>
    <submittedName>
        <fullName evidence="5">Glycoside hydrolase</fullName>
    </submittedName>
</protein>
<dbReference type="Proteomes" id="UP001139365">
    <property type="component" value="Unassembled WGS sequence"/>
</dbReference>
<dbReference type="SUPFAM" id="SSF74650">
    <property type="entry name" value="Galactose mutarotase-like"/>
    <property type="match status" value="1"/>
</dbReference>
<gene>
    <name evidence="5" type="ORF">MR241_02045</name>
</gene>
<dbReference type="Gene3D" id="2.60.40.1180">
    <property type="entry name" value="Golgi alpha-mannosidase II"/>
    <property type="match status" value="2"/>
</dbReference>
<dbReference type="SUPFAM" id="SSF51445">
    <property type="entry name" value="(Trans)glycosidases"/>
    <property type="match status" value="1"/>
</dbReference>
<evidence type="ECO:0000259" key="4">
    <source>
        <dbReference type="Pfam" id="PF21365"/>
    </source>
</evidence>
<dbReference type="CDD" id="cd06592">
    <property type="entry name" value="GH31_NET37"/>
    <property type="match status" value="1"/>
</dbReference>
<dbReference type="InterPro" id="IPR011013">
    <property type="entry name" value="Gal_mutarotase_sf_dom"/>
</dbReference>
<dbReference type="Pfam" id="PF21365">
    <property type="entry name" value="Glyco_hydro_31_3rd"/>
    <property type="match status" value="1"/>
</dbReference>
<accession>A0AAE3K402</accession>
<dbReference type="Gene3D" id="2.60.40.1760">
    <property type="entry name" value="glycosyl hydrolase (family 31)"/>
    <property type="match status" value="1"/>
</dbReference>
<evidence type="ECO:0000256" key="1">
    <source>
        <dbReference type="ARBA" id="ARBA00007806"/>
    </source>
</evidence>
<dbReference type="PANTHER" id="PTHR43863">
    <property type="entry name" value="HYDROLASE, PUTATIVE (AFU_ORTHOLOGUE AFUA_1G03140)-RELATED"/>
    <property type="match status" value="1"/>
</dbReference>
<evidence type="ECO:0000313" key="5">
    <source>
        <dbReference type="EMBL" id="MCI5755058.1"/>
    </source>
</evidence>
<dbReference type="InterPro" id="IPR051816">
    <property type="entry name" value="Glycosyl_Hydrolase_31"/>
</dbReference>
<keyword evidence="2 5" id="KW-0378">Hydrolase</keyword>
<dbReference type="Gene3D" id="3.20.20.80">
    <property type="entry name" value="Glycosidases"/>
    <property type="match status" value="1"/>
</dbReference>
<dbReference type="GO" id="GO:0005975">
    <property type="term" value="P:carbohydrate metabolic process"/>
    <property type="evidence" value="ECO:0007669"/>
    <property type="project" value="InterPro"/>
</dbReference>
<dbReference type="InterPro" id="IPR017853">
    <property type="entry name" value="GH"/>
</dbReference>
<dbReference type="SUPFAM" id="SSF51011">
    <property type="entry name" value="Glycosyl hydrolase domain"/>
    <property type="match status" value="1"/>
</dbReference>
<keyword evidence="2" id="KW-0326">Glycosidase</keyword>